<protein>
    <recommendedName>
        <fullName evidence="14">Fluoride-specific ion channel FluC</fullName>
    </recommendedName>
</protein>
<keyword evidence="8 14" id="KW-0406">Ion transport</keyword>
<feature type="transmembrane region" description="Helical" evidence="14">
    <location>
        <begin position="68"/>
        <end position="91"/>
    </location>
</feature>
<dbReference type="PANTHER" id="PTHR28259:SF16">
    <property type="entry name" value="FLUORIDE-SPECIFIC ION CHANNEL FLUC 2"/>
    <property type="match status" value="1"/>
</dbReference>
<comment type="similarity">
    <text evidence="11 14">Belongs to the fluoride channel Fluc/FEX (TC 1.A.43) family.</text>
</comment>
<keyword evidence="7 14" id="KW-0915">Sodium</keyword>
<keyword evidence="3 14" id="KW-1003">Cell membrane</keyword>
<comment type="subcellular location">
    <subcellularLocation>
        <location evidence="1 14">Cell membrane</location>
        <topology evidence="1 14">Multi-pass membrane protein</topology>
    </subcellularLocation>
</comment>
<feature type="transmembrane region" description="Helical" evidence="14">
    <location>
        <begin position="37"/>
        <end position="56"/>
    </location>
</feature>
<comment type="catalytic activity">
    <reaction evidence="12">
        <text>fluoride(in) = fluoride(out)</text>
        <dbReference type="Rhea" id="RHEA:76159"/>
        <dbReference type="ChEBI" id="CHEBI:17051"/>
    </reaction>
    <physiologicalReaction direction="left-to-right" evidence="12">
        <dbReference type="Rhea" id="RHEA:76160"/>
    </physiologicalReaction>
</comment>
<feature type="transmembrane region" description="Helical" evidence="14">
    <location>
        <begin position="103"/>
        <end position="121"/>
    </location>
</feature>
<evidence type="ECO:0000256" key="2">
    <source>
        <dbReference type="ARBA" id="ARBA00022448"/>
    </source>
</evidence>
<keyword evidence="6 14" id="KW-1133">Transmembrane helix</keyword>
<evidence type="ECO:0000256" key="12">
    <source>
        <dbReference type="ARBA" id="ARBA00035585"/>
    </source>
</evidence>
<evidence type="ECO:0000256" key="13">
    <source>
        <dbReference type="ARBA" id="ARBA00049940"/>
    </source>
</evidence>
<keyword evidence="4 14" id="KW-0812">Transmembrane</keyword>
<gene>
    <name evidence="14" type="primary">fluC</name>
    <name evidence="14" type="synonym">crcB</name>
    <name evidence="15" type="ORF">HM131_07280</name>
</gene>
<dbReference type="KEGG" id="hmn:HM131_07280"/>
<evidence type="ECO:0000256" key="3">
    <source>
        <dbReference type="ARBA" id="ARBA00022475"/>
    </source>
</evidence>
<reference evidence="15 16" key="1">
    <citation type="submission" date="2017-04" db="EMBL/GenBank/DDBJ databases">
        <title>The whole genome sequencing and assembly of Halobacillus mangrovi strain.</title>
        <authorList>
            <person name="Lee S.-J."/>
            <person name="Park M.-K."/>
            <person name="Kim J.-Y."/>
            <person name="Lee Y.-J."/>
            <person name="Yi H."/>
            <person name="Bahn Y.-S."/>
            <person name="Kim J.F."/>
            <person name="Lee D.-W."/>
        </authorList>
    </citation>
    <scope>NUCLEOTIDE SEQUENCE [LARGE SCALE GENOMIC DNA]</scope>
    <source>
        <strain evidence="15 16">KTB 131</strain>
    </source>
</reference>
<evidence type="ECO:0000256" key="1">
    <source>
        <dbReference type="ARBA" id="ARBA00004651"/>
    </source>
</evidence>
<feature type="binding site" evidence="14">
    <location>
        <position position="81"/>
    </location>
    <ligand>
        <name>Na(+)</name>
        <dbReference type="ChEBI" id="CHEBI:29101"/>
        <note>structural</note>
    </ligand>
</feature>
<dbReference type="GO" id="GO:0005886">
    <property type="term" value="C:plasma membrane"/>
    <property type="evidence" value="ECO:0007669"/>
    <property type="project" value="UniProtKB-SubCell"/>
</dbReference>
<feature type="transmembrane region" description="Helical" evidence="14">
    <location>
        <begin position="6"/>
        <end position="25"/>
    </location>
</feature>
<keyword evidence="16" id="KW-1185">Reference proteome</keyword>
<evidence type="ECO:0000256" key="11">
    <source>
        <dbReference type="ARBA" id="ARBA00035120"/>
    </source>
</evidence>
<dbReference type="EMBL" id="CP020772">
    <property type="protein sequence ID" value="ARI76653.1"/>
    <property type="molecule type" value="Genomic_DNA"/>
</dbReference>
<dbReference type="STRING" id="402384.HM131_07280"/>
<evidence type="ECO:0000256" key="8">
    <source>
        <dbReference type="ARBA" id="ARBA00023065"/>
    </source>
</evidence>
<comment type="activity regulation">
    <text evidence="14">Na(+) is not transported, but it plays an essential structural role and its presence is essential for fluoride channel function.</text>
</comment>
<dbReference type="PANTHER" id="PTHR28259">
    <property type="entry name" value="FLUORIDE EXPORT PROTEIN 1-RELATED"/>
    <property type="match status" value="1"/>
</dbReference>
<evidence type="ECO:0000256" key="9">
    <source>
        <dbReference type="ARBA" id="ARBA00023136"/>
    </source>
</evidence>
<evidence type="ECO:0000256" key="6">
    <source>
        <dbReference type="ARBA" id="ARBA00022989"/>
    </source>
</evidence>
<evidence type="ECO:0000256" key="7">
    <source>
        <dbReference type="ARBA" id="ARBA00023053"/>
    </source>
</evidence>
<evidence type="ECO:0000256" key="5">
    <source>
        <dbReference type="ARBA" id="ARBA00022723"/>
    </source>
</evidence>
<keyword evidence="5 14" id="KW-0479">Metal-binding</keyword>
<dbReference type="GO" id="GO:0062054">
    <property type="term" value="F:fluoride channel activity"/>
    <property type="evidence" value="ECO:0007669"/>
    <property type="project" value="UniProtKB-UniRule"/>
</dbReference>
<dbReference type="GO" id="GO:0140114">
    <property type="term" value="P:cellular detoxification of fluoride"/>
    <property type="evidence" value="ECO:0007669"/>
    <property type="project" value="UniProtKB-UniRule"/>
</dbReference>
<keyword evidence="2 14" id="KW-0813">Transport</keyword>
<evidence type="ECO:0000313" key="15">
    <source>
        <dbReference type="EMBL" id="ARI76653.1"/>
    </source>
</evidence>
<accession>A0A1W5ZTQ8</accession>
<evidence type="ECO:0000256" key="14">
    <source>
        <dbReference type="HAMAP-Rule" id="MF_00454"/>
    </source>
</evidence>
<keyword evidence="9 14" id="KW-0472">Membrane</keyword>
<evidence type="ECO:0000256" key="4">
    <source>
        <dbReference type="ARBA" id="ARBA00022692"/>
    </source>
</evidence>
<dbReference type="InterPro" id="IPR003691">
    <property type="entry name" value="FluC"/>
</dbReference>
<proteinExistence type="inferred from homology"/>
<dbReference type="HAMAP" id="MF_00454">
    <property type="entry name" value="FluC"/>
    <property type="match status" value="1"/>
</dbReference>
<name>A0A1W5ZTQ8_9BACI</name>
<comment type="function">
    <text evidence="13 14">Fluoride-specific ion channel. Important for reducing fluoride concentration in the cell, thus reducing its toxicity.</text>
</comment>
<feature type="binding site" evidence="14">
    <location>
        <position position="78"/>
    </location>
    <ligand>
        <name>Na(+)</name>
        <dbReference type="ChEBI" id="CHEBI:29101"/>
        <note>structural</note>
    </ligand>
</feature>
<evidence type="ECO:0000256" key="10">
    <source>
        <dbReference type="ARBA" id="ARBA00023303"/>
    </source>
</evidence>
<sequence length="123" mass="13941">MGKEMENLNILFVFFGGAFGALLRFEVSQLWNGKTPFPLGTFLANITGGILLGMLIKFYEGTGFSESIWLLSATGFCGGYTTYSTFSFEVFQLLKQRKWKEALLYLSTSILMTIFTIWLIFQL</sequence>
<dbReference type="AlphaFoldDB" id="A0A1W5ZTQ8"/>
<dbReference type="GO" id="GO:0046872">
    <property type="term" value="F:metal ion binding"/>
    <property type="evidence" value="ECO:0007669"/>
    <property type="project" value="UniProtKB-KW"/>
</dbReference>
<keyword evidence="10 14" id="KW-0407">Ion channel</keyword>
<dbReference type="Pfam" id="PF02537">
    <property type="entry name" value="CRCB"/>
    <property type="match status" value="1"/>
</dbReference>
<evidence type="ECO:0000313" key="16">
    <source>
        <dbReference type="Proteomes" id="UP000192527"/>
    </source>
</evidence>
<dbReference type="Proteomes" id="UP000192527">
    <property type="component" value="Chromosome"/>
</dbReference>
<organism evidence="15 16">
    <name type="scientific">Halobacillus mangrovi</name>
    <dbReference type="NCBI Taxonomy" id="402384"/>
    <lineage>
        <taxon>Bacteria</taxon>
        <taxon>Bacillati</taxon>
        <taxon>Bacillota</taxon>
        <taxon>Bacilli</taxon>
        <taxon>Bacillales</taxon>
        <taxon>Bacillaceae</taxon>
        <taxon>Halobacillus</taxon>
    </lineage>
</organism>
<dbReference type="NCBIfam" id="TIGR00494">
    <property type="entry name" value="crcB"/>
    <property type="match status" value="1"/>
</dbReference>